<feature type="transmembrane region" description="Helical" evidence="5">
    <location>
        <begin position="254"/>
        <end position="274"/>
    </location>
</feature>
<dbReference type="AlphaFoldDB" id="A0A1Y2M7M4"/>
<evidence type="ECO:0008006" key="8">
    <source>
        <dbReference type="Google" id="ProtNLM"/>
    </source>
</evidence>
<feature type="transmembrane region" description="Helical" evidence="5">
    <location>
        <begin position="72"/>
        <end position="92"/>
    </location>
</feature>
<dbReference type="PANTHER" id="PTHR23507:SF1">
    <property type="entry name" value="FI18259P1-RELATED"/>
    <property type="match status" value="1"/>
</dbReference>
<feature type="transmembrane region" description="Helical" evidence="5">
    <location>
        <begin position="190"/>
        <end position="214"/>
    </location>
</feature>
<dbReference type="OMA" id="SCLICWF"/>
<evidence type="ECO:0000256" key="4">
    <source>
        <dbReference type="ARBA" id="ARBA00023136"/>
    </source>
</evidence>
<protein>
    <recommendedName>
        <fullName evidence="8">Major facilitator superfamily (MFS) profile domain-containing protein</fullName>
    </recommendedName>
</protein>
<accession>A0A1Y2M7M4</accession>
<organism evidence="6 7">
    <name type="scientific">Epicoccum nigrum</name>
    <name type="common">Soil fungus</name>
    <name type="synonym">Epicoccum purpurascens</name>
    <dbReference type="NCBI Taxonomy" id="105696"/>
    <lineage>
        <taxon>Eukaryota</taxon>
        <taxon>Fungi</taxon>
        <taxon>Dikarya</taxon>
        <taxon>Ascomycota</taxon>
        <taxon>Pezizomycotina</taxon>
        <taxon>Dothideomycetes</taxon>
        <taxon>Pleosporomycetidae</taxon>
        <taxon>Pleosporales</taxon>
        <taxon>Pleosporineae</taxon>
        <taxon>Didymellaceae</taxon>
        <taxon>Epicoccum</taxon>
    </lineage>
</organism>
<dbReference type="CDD" id="cd06174">
    <property type="entry name" value="MFS"/>
    <property type="match status" value="1"/>
</dbReference>
<keyword evidence="3 5" id="KW-1133">Transmembrane helix</keyword>
<evidence type="ECO:0000256" key="3">
    <source>
        <dbReference type="ARBA" id="ARBA00022989"/>
    </source>
</evidence>
<dbReference type="PANTHER" id="PTHR23507">
    <property type="entry name" value="ZGC:174356"/>
    <property type="match status" value="1"/>
</dbReference>
<dbReference type="Gene3D" id="1.20.1250.20">
    <property type="entry name" value="MFS general substrate transporter like domains"/>
    <property type="match status" value="1"/>
</dbReference>
<feature type="transmembrane region" description="Helical" evidence="5">
    <location>
        <begin position="485"/>
        <end position="506"/>
    </location>
</feature>
<feature type="transmembrane region" description="Helical" evidence="5">
    <location>
        <begin position="159"/>
        <end position="178"/>
    </location>
</feature>
<feature type="transmembrane region" description="Helical" evidence="5">
    <location>
        <begin position="363"/>
        <end position="381"/>
    </location>
</feature>
<proteinExistence type="predicted"/>
<dbReference type="GO" id="GO:0016020">
    <property type="term" value="C:membrane"/>
    <property type="evidence" value="ECO:0007669"/>
    <property type="project" value="UniProtKB-SubCell"/>
</dbReference>
<evidence type="ECO:0000256" key="5">
    <source>
        <dbReference type="SAM" id="Phobius"/>
    </source>
</evidence>
<dbReference type="Pfam" id="PF07690">
    <property type="entry name" value="MFS_1"/>
    <property type="match status" value="1"/>
</dbReference>
<dbReference type="SUPFAM" id="SSF103473">
    <property type="entry name" value="MFS general substrate transporter"/>
    <property type="match status" value="1"/>
</dbReference>
<dbReference type="EMBL" id="KZ107840">
    <property type="protein sequence ID" value="OSS51809.1"/>
    <property type="molecule type" value="Genomic_DNA"/>
</dbReference>
<dbReference type="GO" id="GO:0022857">
    <property type="term" value="F:transmembrane transporter activity"/>
    <property type="evidence" value="ECO:0007669"/>
    <property type="project" value="InterPro"/>
</dbReference>
<feature type="transmembrane region" description="Helical" evidence="5">
    <location>
        <begin position="448"/>
        <end position="473"/>
    </location>
</feature>
<sequence>MIPRVTVILTSTTIREQQLMSSYELLFTGLRINSLLKTNCVLSFACEHGEHDSKGITNTINLRVTWLAKMTINYTVPLVYLTCFLFLFGATLQPAPRIAIYESIVCQQYYGSPGPHDCKVAPVQEELAFLGGIERLSIIIPSILAIPFAALADRYGHSFILAIAMLGVFLEDGWAFLICWFPDVFPIRLIWLHFLFTLMGGGFTVVITLLHVIIADVATPEERTKMFFRGRAAGVGASILGYTAGGLMMKTSLFLPWAIGLATTLLGTLTAAMIPKTVVHENSKSGDEAEGSWGVKSSLEAVRSVAALLLGNIHVLAMLGLVFVCQLGFDSVPTMLTIYISKRFGWTFSDASFLLALEMGMEFVALVLVLPALTSILPALFNKASVFTKDRTLAQWSCGALAIGMLCLGLAPVVGLAVAGIVILALGSGQDSLTRSMATEMVSTGDISVVYSAITMLRAIGGSISGPLSAWLYTVGLKQKGAVWLGLPYLVAGALFVLAVTVLTFVRNSKENDASAADEEAREPLLA</sequence>
<dbReference type="Proteomes" id="UP000193240">
    <property type="component" value="Unassembled WGS sequence"/>
</dbReference>
<dbReference type="InterPro" id="IPR011701">
    <property type="entry name" value="MFS"/>
</dbReference>
<feature type="transmembrane region" description="Helical" evidence="5">
    <location>
        <begin position="401"/>
        <end position="427"/>
    </location>
</feature>
<keyword evidence="2 5" id="KW-0812">Transmembrane</keyword>
<dbReference type="InParanoid" id="A0A1Y2M7M4"/>
<evidence type="ECO:0000313" key="6">
    <source>
        <dbReference type="EMBL" id="OSS51809.1"/>
    </source>
</evidence>
<feature type="transmembrane region" description="Helical" evidence="5">
    <location>
        <begin position="136"/>
        <end position="152"/>
    </location>
</feature>
<evidence type="ECO:0000256" key="2">
    <source>
        <dbReference type="ARBA" id="ARBA00022692"/>
    </source>
</evidence>
<gene>
    <name evidence="6" type="ORF">B5807_03659</name>
</gene>
<reference evidence="6 7" key="1">
    <citation type="journal article" date="2017" name="Genome Announc.">
        <title>Genome sequence of the saprophytic ascomycete Epicoccum nigrum ICMP 19927 strain isolated from New Zealand.</title>
        <authorList>
            <person name="Fokin M."/>
            <person name="Fleetwood D."/>
            <person name="Weir B.S."/>
            <person name="Villas-Boas S.G."/>
        </authorList>
    </citation>
    <scope>NUCLEOTIDE SEQUENCE [LARGE SCALE GENOMIC DNA]</scope>
    <source>
        <strain evidence="6 7">ICMP 19927</strain>
    </source>
</reference>
<evidence type="ECO:0000256" key="1">
    <source>
        <dbReference type="ARBA" id="ARBA00004141"/>
    </source>
</evidence>
<feature type="transmembrane region" description="Helical" evidence="5">
    <location>
        <begin position="305"/>
        <end position="329"/>
    </location>
</feature>
<dbReference type="InterPro" id="IPR036259">
    <property type="entry name" value="MFS_trans_sf"/>
</dbReference>
<keyword evidence="7" id="KW-1185">Reference proteome</keyword>
<keyword evidence="4 5" id="KW-0472">Membrane</keyword>
<comment type="subcellular location">
    <subcellularLocation>
        <location evidence="1">Membrane</location>
        <topology evidence="1">Multi-pass membrane protein</topology>
    </subcellularLocation>
</comment>
<feature type="transmembrane region" description="Helical" evidence="5">
    <location>
        <begin position="226"/>
        <end position="248"/>
    </location>
</feature>
<evidence type="ECO:0000313" key="7">
    <source>
        <dbReference type="Proteomes" id="UP000193240"/>
    </source>
</evidence>
<name>A0A1Y2M7M4_EPING</name>